<keyword evidence="2" id="KW-0472">Membrane</keyword>
<protein>
    <submittedName>
        <fullName evidence="4">Uncharacterized protein</fullName>
    </submittedName>
</protein>
<reference evidence="4" key="3">
    <citation type="submission" date="2018-10" db="EMBL/GenBank/DDBJ databases">
        <authorList>
            <person name="Whitman W."/>
            <person name="Huntemann M."/>
            <person name="Clum A."/>
            <person name="Pillay M."/>
            <person name="Palaniappan K."/>
            <person name="Varghese N."/>
            <person name="Mikhailova N."/>
            <person name="Stamatis D."/>
            <person name="Reddy T."/>
            <person name="Daum C."/>
            <person name="Shapiro N."/>
            <person name="Ivanova N."/>
            <person name="Kyrpides N."/>
            <person name="Woyke T."/>
        </authorList>
    </citation>
    <scope>NUCLEOTIDE SEQUENCE</scope>
    <source>
        <strain evidence="4">CGMCC 1.10124</strain>
    </source>
</reference>
<feature type="transmembrane region" description="Helical" evidence="2">
    <location>
        <begin position="497"/>
        <end position="516"/>
    </location>
</feature>
<organism evidence="4 5">
    <name type="scientific">Haloplanus aerogenes</name>
    <dbReference type="NCBI Taxonomy" id="660522"/>
    <lineage>
        <taxon>Archaea</taxon>
        <taxon>Methanobacteriati</taxon>
        <taxon>Methanobacteriota</taxon>
        <taxon>Stenosarchaea group</taxon>
        <taxon>Halobacteria</taxon>
        <taxon>Halobacteriales</taxon>
        <taxon>Haloferacaceae</taxon>
        <taxon>Haloplanus</taxon>
    </lineage>
</organism>
<sequence>MDSTVVRFVCVALLVAAVAPTGTAATPPAITLTVDGTTVDDGGATLVESDPTVDVQVDADRSIRVVSVRLDGTTVRRATPNATTFDESFDLDVASGEHTVTVVVKTDRVTTHEVTVTKDAERPYVQYTAPFETDTYAPPPESASVNRSRIVLAGNFTDVTGVSHLRIVRRTEFSVGSDTRTDREIYTASGLDGSFSQPLFLGVGRNNVTAQYYDELGHVRKHNFQIVVEDTAPPTLSNLSAIRTSPSTLRLRGRAIDNGQIQSVSIRPATGSSTTYLVEPGLGRPDPTRGHVSFEMNRTLYPGATAVVVEATDTAGNSVERTVTVRRTVAPDLRLDPTGTQYVNESTVVVRGRATDGEIASASVETVVDGDVVDITTVHDGGIVTDLAVEGRLDAPDGRDVTVRLRVIDSAGTEHVVSLDRRLTVDTPTATATPEPTATPAATSTPAPGPTATPVTPTPAPDPESSGLTIPLIGVTIPVPSVLGTSVSLPVPIVGPFDVPVVPVVGIVVLGLGAVARAR</sequence>
<evidence type="ECO:0000313" key="3">
    <source>
        <dbReference type="EMBL" id="AZH24636.1"/>
    </source>
</evidence>
<evidence type="ECO:0000313" key="5">
    <source>
        <dbReference type="Proteomes" id="UP000277326"/>
    </source>
</evidence>
<evidence type="ECO:0000313" key="4">
    <source>
        <dbReference type="EMBL" id="RMB23708.1"/>
    </source>
</evidence>
<name>A0A3M0DPB5_9EURY</name>
<keyword evidence="2" id="KW-0812">Transmembrane</keyword>
<feature type="region of interest" description="Disordered" evidence="1">
    <location>
        <begin position="425"/>
        <end position="465"/>
    </location>
</feature>
<keyword evidence="6" id="KW-1185">Reference proteome</keyword>
<accession>A0A3M0DPB5</accession>
<dbReference type="GeneID" id="38470463"/>
<reference evidence="3 6" key="2">
    <citation type="submission" date="2018-07" db="EMBL/GenBank/DDBJ databases">
        <title>Genome sequences of Haloplanus aerogenes JCM 16430T.</title>
        <authorList>
            <person name="Kim Y.B."/>
            <person name="Roh S.W."/>
        </authorList>
    </citation>
    <scope>NUCLEOTIDE SEQUENCE [LARGE SCALE GENOMIC DNA]</scope>
    <source>
        <strain evidence="3 6">JCM 16430</strain>
    </source>
</reference>
<feature type="compositionally biased region" description="Low complexity" evidence="1">
    <location>
        <begin position="427"/>
        <end position="446"/>
    </location>
</feature>
<dbReference type="RefSeq" id="WP_121919631.1">
    <property type="nucleotide sequence ID" value="NZ_CP034145.1"/>
</dbReference>
<feature type="compositionally biased region" description="Pro residues" evidence="1">
    <location>
        <begin position="447"/>
        <end position="462"/>
    </location>
</feature>
<reference evidence="4 5" key="1">
    <citation type="journal article" date="2015" name="Stand. Genomic Sci.">
        <title>Genomic Encyclopedia of Bacterial and Archaeal Type Strains, Phase III: the genomes of soil and plant-associated and newly described type strains.</title>
        <authorList>
            <person name="Whitman W.B."/>
            <person name="Woyke T."/>
            <person name="Klenk H.P."/>
            <person name="Zhou Y."/>
            <person name="Lilburn T.G."/>
            <person name="Beck B.J."/>
            <person name="De Vos P."/>
            <person name="Vandamme P."/>
            <person name="Eisen J.A."/>
            <person name="Garrity G."/>
            <person name="Hugenholtz P."/>
            <person name="Kyrpides N.C."/>
        </authorList>
    </citation>
    <scope>NUCLEOTIDE SEQUENCE [LARGE SCALE GENOMIC DNA]</scope>
    <source>
        <strain evidence="4 5">CGMCC 1.10124</strain>
    </source>
</reference>
<gene>
    <name evidence="4" type="ORF">ATH50_0933</name>
    <name evidence="3" type="ORF">DU502_04215</name>
</gene>
<dbReference type="OrthoDB" id="232948at2157"/>
<evidence type="ECO:0000313" key="6">
    <source>
        <dbReference type="Proteomes" id="UP000282007"/>
    </source>
</evidence>
<dbReference type="KEGG" id="haer:DU502_04215"/>
<keyword evidence="2" id="KW-1133">Transmembrane helix</keyword>
<proteinExistence type="predicted"/>
<dbReference type="AlphaFoldDB" id="A0A3M0DPB5"/>
<dbReference type="Proteomes" id="UP000282007">
    <property type="component" value="Chromosome"/>
</dbReference>
<evidence type="ECO:0000256" key="2">
    <source>
        <dbReference type="SAM" id="Phobius"/>
    </source>
</evidence>
<dbReference type="EMBL" id="REFS01000002">
    <property type="protein sequence ID" value="RMB23708.1"/>
    <property type="molecule type" value="Genomic_DNA"/>
</dbReference>
<evidence type="ECO:0000256" key="1">
    <source>
        <dbReference type="SAM" id="MobiDB-lite"/>
    </source>
</evidence>
<dbReference type="EMBL" id="CP034145">
    <property type="protein sequence ID" value="AZH24636.1"/>
    <property type="molecule type" value="Genomic_DNA"/>
</dbReference>
<dbReference type="Proteomes" id="UP000277326">
    <property type="component" value="Unassembled WGS sequence"/>
</dbReference>